<keyword evidence="10" id="KW-1185">Reference proteome</keyword>
<evidence type="ECO:0000256" key="5">
    <source>
        <dbReference type="ARBA" id="ARBA00023027"/>
    </source>
</evidence>
<proteinExistence type="inferred from homology"/>
<dbReference type="InterPro" id="IPR007867">
    <property type="entry name" value="GMC_OxRtase_C"/>
</dbReference>
<evidence type="ECO:0000256" key="4">
    <source>
        <dbReference type="ARBA" id="ARBA00022827"/>
    </source>
</evidence>
<feature type="domain" description="Glucose-methanol-choline oxidoreductase N-terminal" evidence="8">
    <location>
        <begin position="260"/>
        <end position="274"/>
    </location>
</feature>
<comment type="caution">
    <text evidence="9">The sequence shown here is derived from an EMBL/GenBank/DDBJ whole genome shotgun (WGS) entry which is preliminary data.</text>
</comment>
<evidence type="ECO:0000256" key="1">
    <source>
        <dbReference type="ARBA" id="ARBA00001974"/>
    </source>
</evidence>
<dbReference type="Pfam" id="PF00732">
    <property type="entry name" value="GMC_oxred_N"/>
    <property type="match status" value="1"/>
</dbReference>
<comment type="similarity">
    <text evidence="2 6">Belongs to the GMC oxidoreductase family.</text>
</comment>
<evidence type="ECO:0000259" key="7">
    <source>
        <dbReference type="PROSITE" id="PS00623"/>
    </source>
</evidence>
<comment type="cofactor">
    <cofactor evidence="1">
        <name>FAD</name>
        <dbReference type="ChEBI" id="CHEBI:57692"/>
    </cofactor>
</comment>
<keyword evidence="3 6" id="KW-0285">Flavoprotein</keyword>
<dbReference type="SUPFAM" id="SSF54373">
    <property type="entry name" value="FAD-linked reductases, C-terminal domain"/>
    <property type="match status" value="1"/>
</dbReference>
<organism evidence="9 10">
    <name type="scientific">Burkholderia theae</name>
    <dbReference type="NCBI Taxonomy" id="3143496"/>
    <lineage>
        <taxon>Bacteria</taxon>
        <taxon>Pseudomonadati</taxon>
        <taxon>Pseudomonadota</taxon>
        <taxon>Betaproteobacteria</taxon>
        <taxon>Burkholderiales</taxon>
        <taxon>Burkholderiaceae</taxon>
        <taxon>Burkholderia</taxon>
    </lineage>
</organism>
<evidence type="ECO:0000256" key="3">
    <source>
        <dbReference type="ARBA" id="ARBA00022630"/>
    </source>
</evidence>
<dbReference type="EMBL" id="JBCPYA010000018">
    <property type="protein sequence ID" value="MEN2474471.1"/>
    <property type="molecule type" value="Genomic_DNA"/>
</dbReference>
<dbReference type="PANTHER" id="PTHR11552">
    <property type="entry name" value="GLUCOSE-METHANOL-CHOLINE GMC OXIDOREDUCTASE"/>
    <property type="match status" value="1"/>
</dbReference>
<dbReference type="PROSITE" id="PS00623">
    <property type="entry name" value="GMC_OXRED_1"/>
    <property type="match status" value="1"/>
</dbReference>
<evidence type="ECO:0000313" key="9">
    <source>
        <dbReference type="EMBL" id="MEN2474471.1"/>
    </source>
</evidence>
<dbReference type="Gene3D" id="3.30.560.10">
    <property type="entry name" value="Glucose Oxidase, domain 3"/>
    <property type="match status" value="1"/>
</dbReference>
<sequence>MSTNGNSIQFDYVIVGAGSAGSVLAARLSEQRDVQVCLIESGPPDDSVLVRCPAAMAVVVPKRGKYNWAFDTVPQPGLLGRRGYQPRGRGLGGSSLINGMIYVRGHRSDYDDWAALGNRGWSYDDVLPYFRRAEHFESGGDAWHGMDGPLNVAALRDPNPASLAFAAAAEQAGQRRNDDFNGAVQEGFGLYHVTQRDGVRHGTGRAYLRPAMKRRNLTVWADTRVLRVVFDGHRAVGVRCRNATADFTIGARREVILCAGAFQSPQLLMLSGVGPADELRRHGIDTVAGLEGVGRNLRDHVDYVSLYRTHDPSVFGLTLRQALRLPGMVRAWRRDGRGPLTTNFAEAGGFACTRDDLARPDIQFHFLIGSVDDHGRRRYPGRYGVSCHVCVLRPASVGRVTLASADPLQAPVIDPDFLAAPQDVQTLMAGYRLTQTIMRQPALAHYRLRDQHPVPPGDAALERLIRSRADSIYHPVGTCRMGADALAVVDDRLRVHGTTGLRVVDASVMPTLIGGNTNAPTIMIAEKAADLIRHGDIA</sequence>
<protein>
    <submittedName>
        <fullName evidence="9">GMC family oxidoreductase N-terminal domain-containing protein</fullName>
    </submittedName>
</protein>
<dbReference type="PIRSF" id="PIRSF000137">
    <property type="entry name" value="Alcohol_oxidase"/>
    <property type="match status" value="1"/>
</dbReference>
<evidence type="ECO:0000259" key="8">
    <source>
        <dbReference type="PROSITE" id="PS00624"/>
    </source>
</evidence>
<accession>A0ABU9WQW5</accession>
<gene>
    <name evidence="9" type="ORF">VOI36_31635</name>
</gene>
<dbReference type="SUPFAM" id="SSF51905">
    <property type="entry name" value="FAD/NAD(P)-binding domain"/>
    <property type="match status" value="1"/>
</dbReference>
<dbReference type="InterPro" id="IPR000172">
    <property type="entry name" value="GMC_OxRdtase_N"/>
</dbReference>
<evidence type="ECO:0000256" key="6">
    <source>
        <dbReference type="RuleBase" id="RU003968"/>
    </source>
</evidence>
<dbReference type="RefSeq" id="WP_343494701.1">
    <property type="nucleotide sequence ID" value="NZ_JBCPYA010000018.1"/>
</dbReference>
<dbReference type="Pfam" id="PF05199">
    <property type="entry name" value="GMC_oxred_C"/>
    <property type="match status" value="1"/>
</dbReference>
<dbReference type="PANTHER" id="PTHR11552:SF147">
    <property type="entry name" value="CHOLINE DEHYDROGENASE, MITOCHONDRIAL"/>
    <property type="match status" value="1"/>
</dbReference>
<evidence type="ECO:0000256" key="2">
    <source>
        <dbReference type="ARBA" id="ARBA00010790"/>
    </source>
</evidence>
<feature type="domain" description="Glucose-methanol-choline oxidoreductase N-terminal" evidence="7">
    <location>
        <begin position="88"/>
        <end position="111"/>
    </location>
</feature>
<dbReference type="Gene3D" id="3.50.50.60">
    <property type="entry name" value="FAD/NAD(P)-binding domain"/>
    <property type="match status" value="1"/>
</dbReference>
<dbReference type="PROSITE" id="PS00624">
    <property type="entry name" value="GMC_OXRED_2"/>
    <property type="match status" value="1"/>
</dbReference>
<evidence type="ECO:0000313" key="10">
    <source>
        <dbReference type="Proteomes" id="UP001466933"/>
    </source>
</evidence>
<dbReference type="InterPro" id="IPR036188">
    <property type="entry name" value="FAD/NAD-bd_sf"/>
</dbReference>
<reference evidence="9 10" key="1">
    <citation type="submission" date="2024-05" db="EMBL/GenBank/DDBJ databases">
        <title>Burkholderia sp. Nov. a novel bacteria isolated from rhizosphere soil of Camellia sinensis.</title>
        <authorList>
            <person name="Dong Y."/>
        </authorList>
    </citation>
    <scope>NUCLEOTIDE SEQUENCE [LARGE SCALE GENOMIC DNA]</scope>
    <source>
        <strain evidence="9 10">GS2Y</strain>
    </source>
</reference>
<dbReference type="InterPro" id="IPR012132">
    <property type="entry name" value="GMC_OxRdtase"/>
</dbReference>
<keyword evidence="4 6" id="KW-0274">FAD</keyword>
<dbReference type="Proteomes" id="UP001466933">
    <property type="component" value="Unassembled WGS sequence"/>
</dbReference>
<keyword evidence="5" id="KW-0520">NAD</keyword>
<name>A0ABU9WQW5_9BURK</name>